<dbReference type="PIRSF" id="PIRSF005902">
    <property type="entry name" value="DNase_TatD"/>
    <property type="match status" value="1"/>
</dbReference>
<comment type="caution">
    <text evidence="4">The sequence shown here is derived from an EMBL/GenBank/DDBJ whole genome shotgun (WGS) entry which is preliminary data.</text>
</comment>
<dbReference type="EMBL" id="QZAB01000347">
    <property type="protein sequence ID" value="RQD84886.1"/>
    <property type="molecule type" value="Genomic_DNA"/>
</dbReference>
<evidence type="ECO:0000256" key="1">
    <source>
        <dbReference type="ARBA" id="ARBA00022723"/>
    </source>
</evidence>
<evidence type="ECO:0000256" key="3">
    <source>
        <dbReference type="PIRSR" id="PIRSR005902-1"/>
    </source>
</evidence>
<keyword evidence="1 3" id="KW-0479">Metal-binding</keyword>
<feature type="binding site" evidence="3">
    <location>
        <position position="9"/>
    </location>
    <ligand>
        <name>a divalent metal cation</name>
        <dbReference type="ChEBI" id="CHEBI:60240"/>
        <label>1</label>
    </ligand>
</feature>
<dbReference type="GO" id="GO:0016788">
    <property type="term" value="F:hydrolase activity, acting on ester bonds"/>
    <property type="evidence" value="ECO:0007669"/>
    <property type="project" value="InterPro"/>
</dbReference>
<dbReference type="AlphaFoldDB" id="A0A424YX52"/>
<reference evidence="4 5" key="1">
    <citation type="submission" date="2018-08" db="EMBL/GenBank/DDBJ databases">
        <title>The metabolism and importance of syntrophic acetate oxidation coupled to methane or sulfide production in haloalkaline environments.</title>
        <authorList>
            <person name="Timmers P.H.A."/>
            <person name="Vavourakis C.D."/>
            <person name="Sorokin D.Y."/>
            <person name="Sinninghe Damste J.S."/>
            <person name="Muyzer G."/>
            <person name="Stams A.J.M."/>
            <person name="Plugge C.M."/>
        </authorList>
    </citation>
    <scope>NUCLEOTIDE SEQUENCE [LARGE SCALE GENOMIC DNA]</scope>
    <source>
        <strain evidence="4">MSAO_Arc3</strain>
    </source>
</reference>
<dbReference type="PANTHER" id="PTHR46124:SF2">
    <property type="entry name" value="D-AMINOACYL-TRNA DEACYLASE"/>
    <property type="match status" value="1"/>
</dbReference>
<dbReference type="SUPFAM" id="SSF51556">
    <property type="entry name" value="Metallo-dependent hydrolases"/>
    <property type="match status" value="1"/>
</dbReference>
<organism evidence="4 5">
    <name type="scientific">Methanosalsum natronophilum</name>
    <dbReference type="NCBI Taxonomy" id="768733"/>
    <lineage>
        <taxon>Archaea</taxon>
        <taxon>Methanobacteriati</taxon>
        <taxon>Methanobacteriota</taxon>
        <taxon>Stenosarchaea group</taxon>
        <taxon>Methanomicrobia</taxon>
        <taxon>Methanosarcinales</taxon>
        <taxon>Methanosarcinaceae</taxon>
        <taxon>Methanosalsum</taxon>
    </lineage>
</organism>
<dbReference type="CDD" id="cd01310">
    <property type="entry name" value="TatD_DNAse"/>
    <property type="match status" value="1"/>
</dbReference>
<dbReference type="InterPro" id="IPR032466">
    <property type="entry name" value="Metal_Hydrolase"/>
</dbReference>
<keyword evidence="2" id="KW-0378">Hydrolase</keyword>
<feature type="binding site" evidence="3">
    <location>
        <position position="11"/>
    </location>
    <ligand>
        <name>a divalent metal cation</name>
        <dbReference type="ChEBI" id="CHEBI:60240"/>
        <label>1</label>
    </ligand>
</feature>
<feature type="binding site" evidence="3">
    <location>
        <position position="156"/>
    </location>
    <ligand>
        <name>a divalent metal cation</name>
        <dbReference type="ChEBI" id="CHEBI:60240"/>
        <label>2</label>
    </ligand>
</feature>
<dbReference type="Proteomes" id="UP000284763">
    <property type="component" value="Unassembled WGS sequence"/>
</dbReference>
<feature type="binding site" evidence="3">
    <location>
        <position position="97"/>
    </location>
    <ligand>
        <name>a divalent metal cation</name>
        <dbReference type="ChEBI" id="CHEBI:60240"/>
        <label>1</label>
    </ligand>
</feature>
<dbReference type="PANTHER" id="PTHR46124">
    <property type="entry name" value="D-AMINOACYL-TRNA DEACYLASE"/>
    <property type="match status" value="1"/>
</dbReference>
<feature type="binding site" evidence="3">
    <location>
        <position position="204"/>
    </location>
    <ligand>
        <name>a divalent metal cation</name>
        <dbReference type="ChEBI" id="CHEBI:60240"/>
        <label>1</label>
    </ligand>
</feature>
<dbReference type="GO" id="GO:0004536">
    <property type="term" value="F:DNA nuclease activity"/>
    <property type="evidence" value="ECO:0007669"/>
    <property type="project" value="InterPro"/>
</dbReference>
<dbReference type="InterPro" id="IPR001130">
    <property type="entry name" value="TatD-like"/>
</dbReference>
<proteinExistence type="predicted"/>
<dbReference type="NCBIfam" id="TIGR00010">
    <property type="entry name" value="YchF/TatD family DNA exonuclease"/>
    <property type="match status" value="1"/>
</dbReference>
<dbReference type="InterPro" id="IPR015991">
    <property type="entry name" value="TatD/YcfH-like"/>
</dbReference>
<evidence type="ECO:0000313" key="5">
    <source>
        <dbReference type="Proteomes" id="UP000284763"/>
    </source>
</evidence>
<dbReference type="GO" id="GO:0046872">
    <property type="term" value="F:metal ion binding"/>
    <property type="evidence" value="ECO:0007669"/>
    <property type="project" value="UniProtKB-KW"/>
</dbReference>
<protein>
    <submittedName>
        <fullName evidence="4">TatD family deoxyribonuclease</fullName>
    </submittedName>
</protein>
<sequence length="254" mass="29011">MDFQIVDTHCHLDFHKFNRDIDEVISRALENNISHIVNSGVSYNTNISTLELSAKFEQVHPTMGLSPHLAARPDKYDIDAVISQIMQNVNNIKAIGEAGVDYHYYSDTIYKRKQLDAFKKIIDISKSTDLPLVVHARKGEREVFEMVHDLKCVVFHCYSGPIDLLEEIISNGHFISISSLVCFSSHHKKIAEETPLDSMVLETDSPYLSPRKNKRNEPVYIIDSLKLISRLHDQDEKNVALKTTRNACDIFNIK</sequence>
<name>A0A424YX52_9EURY</name>
<feature type="binding site" evidence="3">
    <location>
        <position position="135"/>
    </location>
    <ligand>
        <name>a divalent metal cation</name>
        <dbReference type="ChEBI" id="CHEBI:60240"/>
        <label>2</label>
    </ligand>
</feature>
<dbReference type="InterPro" id="IPR018228">
    <property type="entry name" value="DNase_TatD-rel_CS"/>
</dbReference>
<accession>A0A424YX52</accession>
<dbReference type="Pfam" id="PF01026">
    <property type="entry name" value="TatD_DNase"/>
    <property type="match status" value="1"/>
</dbReference>
<evidence type="ECO:0000256" key="2">
    <source>
        <dbReference type="ARBA" id="ARBA00022801"/>
    </source>
</evidence>
<dbReference type="PROSITE" id="PS01137">
    <property type="entry name" value="TATD_1"/>
    <property type="match status" value="1"/>
</dbReference>
<dbReference type="Gene3D" id="3.20.20.140">
    <property type="entry name" value="Metal-dependent hydrolases"/>
    <property type="match status" value="1"/>
</dbReference>
<evidence type="ECO:0000313" key="4">
    <source>
        <dbReference type="EMBL" id="RQD84886.1"/>
    </source>
</evidence>
<gene>
    <name evidence="4" type="ORF">D5R95_05555</name>
</gene>